<feature type="signal peptide" evidence="1">
    <location>
        <begin position="1"/>
        <end position="23"/>
    </location>
</feature>
<proteinExistence type="predicted"/>
<dbReference type="InterPro" id="IPR016186">
    <property type="entry name" value="C-type_lectin-like/link_sf"/>
</dbReference>
<dbReference type="GeneID" id="108888255"/>
<dbReference type="CDD" id="cd00037">
    <property type="entry name" value="CLECT"/>
    <property type="match status" value="2"/>
</dbReference>
<evidence type="ECO:0000256" key="1">
    <source>
        <dbReference type="SAM" id="SignalP"/>
    </source>
</evidence>
<dbReference type="PANTHER" id="PTHR45784:SF5">
    <property type="entry name" value="C-TYPE LECTIN DOMAIN FAMILY 20 MEMBER A-RELATED"/>
    <property type="match status" value="1"/>
</dbReference>
<name>A0AAJ8DUS7_LATCA</name>
<protein>
    <submittedName>
        <fullName evidence="4 5">Macrophage mannose receptor 1-like isoform X1</fullName>
    </submittedName>
</protein>
<dbReference type="Pfam" id="PF00059">
    <property type="entry name" value="Lectin_C"/>
    <property type="match status" value="3"/>
</dbReference>
<dbReference type="Gene3D" id="3.10.100.10">
    <property type="entry name" value="Mannose-Binding Protein A, subunit A"/>
    <property type="match status" value="3"/>
</dbReference>
<feature type="domain" description="C-type lectin" evidence="2">
    <location>
        <begin position="241"/>
        <end position="361"/>
    </location>
</feature>
<organism evidence="3 5">
    <name type="scientific">Lates calcarifer</name>
    <name type="common">Barramundi</name>
    <name type="synonym">Holocentrus calcarifer</name>
    <dbReference type="NCBI Taxonomy" id="8187"/>
    <lineage>
        <taxon>Eukaryota</taxon>
        <taxon>Metazoa</taxon>
        <taxon>Chordata</taxon>
        <taxon>Craniata</taxon>
        <taxon>Vertebrata</taxon>
        <taxon>Euteleostomi</taxon>
        <taxon>Actinopterygii</taxon>
        <taxon>Neopterygii</taxon>
        <taxon>Teleostei</taxon>
        <taxon>Neoteleostei</taxon>
        <taxon>Acanthomorphata</taxon>
        <taxon>Carangaria</taxon>
        <taxon>Carangaria incertae sedis</taxon>
        <taxon>Centropomidae</taxon>
        <taxon>Lates</taxon>
    </lineage>
</organism>
<accession>A0AAJ8DUS7</accession>
<evidence type="ECO:0000313" key="4">
    <source>
        <dbReference type="RefSeq" id="XP_050931874.1"/>
    </source>
</evidence>
<feature type="domain" description="C-type lectin" evidence="2">
    <location>
        <begin position="157"/>
        <end position="246"/>
    </location>
</feature>
<reference evidence="4 5" key="1">
    <citation type="submission" date="2025-04" db="UniProtKB">
        <authorList>
            <consortium name="RefSeq"/>
        </authorList>
    </citation>
    <scope>IDENTIFICATION</scope>
    <source>
        <tissue evidence="4 5">Brain</tissue>
    </source>
</reference>
<dbReference type="RefSeq" id="XP_050931875.1">
    <property type="nucleotide sequence ID" value="XM_051075918.1"/>
</dbReference>
<evidence type="ECO:0000313" key="3">
    <source>
        <dbReference type="Proteomes" id="UP000694890"/>
    </source>
</evidence>
<dbReference type="SMART" id="SM00034">
    <property type="entry name" value="CLECT"/>
    <property type="match status" value="3"/>
</dbReference>
<feature type="chain" id="PRO_5044710032" evidence="1">
    <location>
        <begin position="24"/>
        <end position="372"/>
    </location>
</feature>
<dbReference type="InterPro" id="IPR001304">
    <property type="entry name" value="C-type_lectin-like"/>
</dbReference>
<dbReference type="PANTHER" id="PTHR45784">
    <property type="entry name" value="C-TYPE LECTIN DOMAIN FAMILY 20 MEMBER A-RELATED"/>
    <property type="match status" value="1"/>
</dbReference>
<dbReference type="Proteomes" id="UP000694890">
    <property type="component" value="Linkage group LG15"/>
</dbReference>
<feature type="domain" description="C-type lectin" evidence="2">
    <location>
        <begin position="26"/>
        <end position="144"/>
    </location>
</feature>
<keyword evidence="1" id="KW-0732">Signal</keyword>
<dbReference type="PROSITE" id="PS50041">
    <property type="entry name" value="C_TYPE_LECTIN_2"/>
    <property type="match status" value="3"/>
</dbReference>
<dbReference type="SUPFAM" id="SSF56436">
    <property type="entry name" value="C-type lectin-like"/>
    <property type="match status" value="3"/>
</dbReference>
<dbReference type="AlphaFoldDB" id="A0AAJ8DUS7"/>
<gene>
    <name evidence="4 5" type="primary">LOC108888255</name>
</gene>
<dbReference type="RefSeq" id="XP_050931874.1">
    <property type="nucleotide sequence ID" value="XM_051075917.1"/>
</dbReference>
<dbReference type="InterPro" id="IPR016187">
    <property type="entry name" value="CTDL_fold"/>
</dbReference>
<sequence>MGNKSSPELTLSFLLITALCLEAVHIRSRPYKSIDKMNWTEARLYCQSHYVDLATWNTVKKGALAEYFTEHGVSQVWIGLHRDPEKDSVWKWINIKTGEGVSGDDLSHSSDWADKHPKSHCAVIGDDQMWHSTHCSKKNYVYCSEGDRITYHKVDLTWYGASQYCQDMNGNLTTITKTITSYFESSGWIGLYRQAGHTWSWIGNLSFNYSDWAPGEPVTEDCGLFDPVTEEWYSTACSEELQPLCFKDNLMVVNENKTWEEALSYCRNMTTSDFNYDILSPHYSDYSYLRERIYSRATTDEVWIGLRFLGGKWWLVSGEELNQEMLPECPSQWKHCGTLSKHDTNNWITRDCSERRNFICYRDYNKGGNQKL</sequence>
<evidence type="ECO:0000259" key="2">
    <source>
        <dbReference type="PROSITE" id="PS50041"/>
    </source>
</evidence>
<evidence type="ECO:0000313" key="5">
    <source>
        <dbReference type="RefSeq" id="XP_050931875.1"/>
    </source>
</evidence>